<dbReference type="HOGENOM" id="CLU_3067222_0_0_0"/>
<protein>
    <submittedName>
        <fullName evidence="2">Uncharacterized protein</fullName>
    </submittedName>
</protein>
<organism evidence="2 3">
    <name type="scientific">Thermanaerovibrio velox DSM 12556</name>
    <dbReference type="NCBI Taxonomy" id="926567"/>
    <lineage>
        <taxon>Bacteria</taxon>
        <taxon>Thermotogati</taxon>
        <taxon>Synergistota</taxon>
        <taxon>Synergistia</taxon>
        <taxon>Synergistales</taxon>
        <taxon>Synergistaceae</taxon>
        <taxon>Thermanaerovibrio</taxon>
    </lineage>
</organism>
<accession>H0UNX9</accession>
<feature type="compositionally biased region" description="Acidic residues" evidence="1">
    <location>
        <begin position="32"/>
        <end position="41"/>
    </location>
</feature>
<dbReference type="Proteomes" id="UP000005730">
    <property type="component" value="Chromosome"/>
</dbReference>
<dbReference type="RefSeq" id="WP_006583976.1">
    <property type="nucleotide sequence ID" value="NZ_CM001377.1"/>
</dbReference>
<evidence type="ECO:0000256" key="1">
    <source>
        <dbReference type="SAM" id="MobiDB-lite"/>
    </source>
</evidence>
<evidence type="ECO:0000313" key="3">
    <source>
        <dbReference type="Proteomes" id="UP000005730"/>
    </source>
</evidence>
<gene>
    <name evidence="2" type="ORF">TheveDRAFT_1363</name>
</gene>
<evidence type="ECO:0000313" key="2">
    <source>
        <dbReference type="EMBL" id="EHM10482.1"/>
    </source>
</evidence>
<dbReference type="EMBL" id="CM001377">
    <property type="protein sequence ID" value="EHM10482.1"/>
    <property type="molecule type" value="Genomic_DNA"/>
</dbReference>
<name>H0UNX9_9BACT</name>
<reference evidence="2 3" key="1">
    <citation type="submission" date="2011-10" db="EMBL/GenBank/DDBJ databases">
        <title>The Noncontiguous Finished genome of Thermanaerovibrio velox DSM 12556.</title>
        <authorList>
            <consortium name="US DOE Joint Genome Institute (JGI-PGF)"/>
            <person name="Lucas S."/>
            <person name="Copeland A."/>
            <person name="Lapidus A."/>
            <person name="Glavina del Rio T."/>
            <person name="Dalin E."/>
            <person name="Tice H."/>
            <person name="Bruce D."/>
            <person name="Goodwin L."/>
            <person name="Pitluck S."/>
            <person name="Peters L."/>
            <person name="Mikhailova N."/>
            <person name="Teshima H."/>
            <person name="Kyrpides N."/>
            <person name="Mavromatis K."/>
            <person name="Ivanova N."/>
            <person name="Markowitz V."/>
            <person name="Cheng J.-F."/>
            <person name="Hugenholtz P."/>
            <person name="Woyke T."/>
            <person name="Wu D."/>
            <person name="Spring S."/>
            <person name="Brambilla E.-M."/>
            <person name="Klenk H.-P."/>
            <person name="Eisen J.A."/>
        </authorList>
    </citation>
    <scope>NUCLEOTIDE SEQUENCE [LARGE SCALE GENOMIC DNA]</scope>
    <source>
        <strain evidence="2 3">DSM 12556</strain>
    </source>
</reference>
<dbReference type="AlphaFoldDB" id="H0UNX9"/>
<proteinExistence type="predicted"/>
<sequence>MELRLPLFGGLLITLMPLDEMPQGMSWNPWELDGEGTDDFDQDGHLGRDGEWW</sequence>
<feature type="compositionally biased region" description="Basic and acidic residues" evidence="1">
    <location>
        <begin position="42"/>
        <end position="53"/>
    </location>
</feature>
<keyword evidence="3" id="KW-1185">Reference proteome</keyword>
<dbReference type="STRING" id="926567.TheveDRAFT_1363"/>
<feature type="region of interest" description="Disordered" evidence="1">
    <location>
        <begin position="26"/>
        <end position="53"/>
    </location>
</feature>